<proteinExistence type="predicted"/>
<gene>
    <name evidence="2" type="ordered locus">TERTU_0203</name>
</gene>
<accession>C5BLI2</accession>
<evidence type="ECO:0000313" key="3">
    <source>
        <dbReference type="Proteomes" id="UP000009080"/>
    </source>
</evidence>
<dbReference type="AlphaFoldDB" id="C5BLI2"/>
<dbReference type="OrthoDB" id="9889416at2"/>
<evidence type="ECO:0000256" key="1">
    <source>
        <dbReference type="SAM" id="Phobius"/>
    </source>
</evidence>
<keyword evidence="1" id="KW-0472">Membrane</keyword>
<feature type="transmembrane region" description="Helical" evidence="1">
    <location>
        <begin position="72"/>
        <end position="97"/>
    </location>
</feature>
<dbReference type="STRING" id="377629.TERTU_0203"/>
<reference evidence="2 3" key="1">
    <citation type="journal article" date="2009" name="PLoS ONE">
        <title>The complete genome of Teredinibacter turnerae T7901: an intracellular endosymbiont of marine wood-boring bivalves (shipworms).</title>
        <authorList>
            <person name="Yang J.C."/>
            <person name="Madupu R."/>
            <person name="Durkin A.S."/>
            <person name="Ekborg N.A."/>
            <person name="Pedamallu C.S."/>
            <person name="Hostetler J.B."/>
            <person name="Radune D."/>
            <person name="Toms B.S."/>
            <person name="Henrissat B."/>
            <person name="Coutinho P.M."/>
            <person name="Schwarz S."/>
            <person name="Field L."/>
            <person name="Trindade-Silva A.E."/>
            <person name="Soares C.A.G."/>
            <person name="Elshahawi S."/>
            <person name="Hanora A."/>
            <person name="Schmidt E.W."/>
            <person name="Haygood M.G."/>
            <person name="Posfai J."/>
            <person name="Benner J."/>
            <person name="Madinger C."/>
            <person name="Nove J."/>
            <person name="Anton B."/>
            <person name="Chaudhary K."/>
            <person name="Foster J."/>
            <person name="Holman A."/>
            <person name="Kumar S."/>
            <person name="Lessard P.A."/>
            <person name="Luyten Y.A."/>
            <person name="Slatko B."/>
            <person name="Wood N."/>
            <person name="Wu B."/>
            <person name="Teplitski M."/>
            <person name="Mougous J.D."/>
            <person name="Ward N."/>
            <person name="Eisen J.A."/>
            <person name="Badger J.H."/>
            <person name="Distel D.L."/>
        </authorList>
    </citation>
    <scope>NUCLEOTIDE SEQUENCE [LARGE SCALE GENOMIC DNA]</scope>
    <source>
        <strain evidence="3">ATCC 39867 / T7901</strain>
    </source>
</reference>
<keyword evidence="1" id="KW-1133">Transmembrane helix</keyword>
<dbReference type="HOGENOM" id="CLU_1266375_0_0_6"/>
<dbReference type="KEGG" id="ttu:TERTU_0203"/>
<evidence type="ECO:0008006" key="4">
    <source>
        <dbReference type="Google" id="ProtNLM"/>
    </source>
</evidence>
<organism evidence="2 3">
    <name type="scientific">Teredinibacter turnerae (strain ATCC 39867 / T7901)</name>
    <dbReference type="NCBI Taxonomy" id="377629"/>
    <lineage>
        <taxon>Bacteria</taxon>
        <taxon>Pseudomonadati</taxon>
        <taxon>Pseudomonadota</taxon>
        <taxon>Gammaproteobacteria</taxon>
        <taxon>Cellvibrionales</taxon>
        <taxon>Cellvibrionaceae</taxon>
        <taxon>Teredinibacter</taxon>
    </lineage>
</organism>
<dbReference type="EMBL" id="CP001614">
    <property type="protein sequence ID" value="ACR13911.1"/>
    <property type="molecule type" value="Genomic_DNA"/>
</dbReference>
<dbReference type="Proteomes" id="UP000009080">
    <property type="component" value="Chromosome"/>
</dbReference>
<protein>
    <recommendedName>
        <fullName evidence="4">Anti-sigma factor</fullName>
    </recommendedName>
</protein>
<keyword evidence="3" id="KW-1185">Reference proteome</keyword>
<evidence type="ECO:0000313" key="2">
    <source>
        <dbReference type="EMBL" id="ACR13911.1"/>
    </source>
</evidence>
<dbReference type="eggNOG" id="COG5662">
    <property type="taxonomic scope" value="Bacteria"/>
</dbReference>
<keyword evidence="1" id="KW-0812">Transmembrane</keyword>
<sequence length="218" mass="23809">MTHNSVTDDQIDNYVNGRMSEEDEITFEAHYLENPALLARVESAQALKDGLKLAPAAESQRRPSTAGINSAWLSYIVAPQTAIGAIAASLLLIPLILKHDPAVSPEAITTTQFYLVANDVYRNESAAPKTHRITLDKRALALGFEVPPAFGKPQSWTVSIRDADGALIFSSEPLQPNLQSVIALTLTPGFLEQNKIYHYSLAPENSQTLLTGEFITQH</sequence>
<dbReference type="RefSeq" id="WP_015820026.1">
    <property type="nucleotide sequence ID" value="NC_012997.1"/>
</dbReference>
<name>C5BLI2_TERTT</name>